<evidence type="ECO:0008006" key="3">
    <source>
        <dbReference type="Google" id="ProtNLM"/>
    </source>
</evidence>
<proteinExistence type="predicted"/>
<organism evidence="1 2">
    <name type="scientific">Starmerella bacillaris</name>
    <name type="common">Yeast</name>
    <name type="synonym">Candida zemplinina</name>
    <dbReference type="NCBI Taxonomy" id="1247836"/>
    <lineage>
        <taxon>Eukaryota</taxon>
        <taxon>Fungi</taxon>
        <taxon>Dikarya</taxon>
        <taxon>Ascomycota</taxon>
        <taxon>Saccharomycotina</taxon>
        <taxon>Dipodascomycetes</taxon>
        <taxon>Dipodascales</taxon>
        <taxon>Trichomonascaceae</taxon>
        <taxon>Starmerella</taxon>
    </lineage>
</organism>
<protein>
    <recommendedName>
        <fullName evidence="3">Mediator of RNA polymerase II transcription subunit 21</fullName>
    </recommendedName>
</protein>
<comment type="caution">
    <text evidence="1">The sequence shown here is derived from an EMBL/GenBank/DDBJ whole genome shotgun (WGS) entry which is preliminary data.</text>
</comment>
<accession>A0AAV5RIL5</accession>
<name>A0AAV5RIL5_STABA</name>
<sequence>MLGGSDDLGAITALLDRVSEELAGNREVLDKVCATADSISGGTNWELPNEASDLPTSKLTKAFNDAIDESCTQLHEVLLMLRKQSQAQDLALAEAHSQQRSDLLHWRSAAEKLASEIAEIESQDREFDRKLCKFIAL</sequence>
<reference evidence="1 2" key="1">
    <citation type="journal article" date="2023" name="Elife">
        <title>Identification of key yeast species and microbe-microbe interactions impacting larval growth of Drosophila in the wild.</title>
        <authorList>
            <person name="Mure A."/>
            <person name="Sugiura Y."/>
            <person name="Maeda R."/>
            <person name="Honda K."/>
            <person name="Sakurai N."/>
            <person name="Takahashi Y."/>
            <person name="Watada M."/>
            <person name="Katoh T."/>
            <person name="Gotoh A."/>
            <person name="Gotoh Y."/>
            <person name="Taniguchi I."/>
            <person name="Nakamura K."/>
            <person name="Hayashi T."/>
            <person name="Katayama T."/>
            <person name="Uemura T."/>
            <person name="Hattori Y."/>
        </authorList>
    </citation>
    <scope>NUCLEOTIDE SEQUENCE [LARGE SCALE GENOMIC DNA]</scope>
    <source>
        <strain evidence="1 2">SB-73</strain>
    </source>
</reference>
<dbReference type="EMBL" id="BTGC01000003">
    <property type="protein sequence ID" value="GMM51210.1"/>
    <property type="molecule type" value="Genomic_DNA"/>
</dbReference>
<dbReference type="AlphaFoldDB" id="A0AAV5RIL5"/>
<keyword evidence="2" id="KW-1185">Reference proteome</keyword>
<evidence type="ECO:0000313" key="2">
    <source>
        <dbReference type="Proteomes" id="UP001362899"/>
    </source>
</evidence>
<dbReference type="Proteomes" id="UP001362899">
    <property type="component" value="Unassembled WGS sequence"/>
</dbReference>
<evidence type="ECO:0000313" key="1">
    <source>
        <dbReference type="EMBL" id="GMM51210.1"/>
    </source>
</evidence>
<gene>
    <name evidence="1" type="ORF">DASB73_021680</name>
</gene>